<reference evidence="2 3" key="1">
    <citation type="submission" date="2019-12" db="EMBL/GenBank/DDBJ databases">
        <title>Complete genome sequence of Microcystis aeruginosa strain FD4.</title>
        <authorList>
            <person name="Urakawa H."/>
        </authorList>
    </citation>
    <scope>NUCLEOTIDE SEQUENCE [LARGE SCALE GENOMIC DNA]</scope>
    <source>
        <strain evidence="2 3">FD4</strain>
    </source>
</reference>
<sequence>MRSGTKADGTDIPDSSIHSVLSKLIEEGKVKQIKSDKSSDPDQYQVVTNVWD</sequence>
<dbReference type="EMBL" id="CP046973">
    <property type="protein sequence ID" value="QGZ89463.1"/>
    <property type="molecule type" value="Genomic_DNA"/>
</dbReference>
<evidence type="ECO:0000313" key="2">
    <source>
        <dbReference type="EMBL" id="QGZ89463.1"/>
    </source>
</evidence>
<evidence type="ECO:0000313" key="3">
    <source>
        <dbReference type="Proteomes" id="UP000438345"/>
    </source>
</evidence>
<accession>A0A857D1N9</accession>
<evidence type="ECO:0000256" key="1">
    <source>
        <dbReference type="SAM" id="MobiDB-lite"/>
    </source>
</evidence>
<protein>
    <submittedName>
        <fullName evidence="2">Uncharacterized protein</fullName>
    </submittedName>
</protein>
<organism evidence="2 3">
    <name type="scientific">Microcystis aeruginosa FD4</name>
    <dbReference type="NCBI Taxonomy" id="2686288"/>
    <lineage>
        <taxon>Bacteria</taxon>
        <taxon>Bacillati</taxon>
        <taxon>Cyanobacteriota</taxon>
        <taxon>Cyanophyceae</taxon>
        <taxon>Oscillatoriophycideae</taxon>
        <taxon>Chroococcales</taxon>
        <taxon>Microcystaceae</taxon>
        <taxon>Microcystis</taxon>
    </lineage>
</organism>
<gene>
    <name evidence="2" type="ORF">GQR42_07675</name>
</gene>
<dbReference type="Proteomes" id="UP000438345">
    <property type="component" value="Chromosome"/>
</dbReference>
<dbReference type="AlphaFoldDB" id="A0A857D1N9"/>
<feature type="compositionally biased region" description="Polar residues" evidence="1">
    <location>
        <begin position="41"/>
        <end position="52"/>
    </location>
</feature>
<feature type="compositionally biased region" description="Basic and acidic residues" evidence="1">
    <location>
        <begin position="31"/>
        <end position="40"/>
    </location>
</feature>
<feature type="region of interest" description="Disordered" evidence="1">
    <location>
        <begin position="31"/>
        <end position="52"/>
    </location>
</feature>
<proteinExistence type="predicted"/>
<dbReference type="RefSeq" id="WP_158199505.1">
    <property type="nucleotide sequence ID" value="NZ_CP046973.1"/>
</dbReference>
<name>A0A857D1N9_MICAE</name>